<dbReference type="InterPro" id="IPR005551">
    <property type="entry name" value="CitX"/>
</dbReference>
<dbReference type="Proteomes" id="UP000516412">
    <property type="component" value="Chromosome"/>
</dbReference>
<dbReference type="EMBL" id="CP060414">
    <property type="protein sequence ID" value="QNT58018.1"/>
    <property type="molecule type" value="Genomic_DNA"/>
</dbReference>
<dbReference type="NCBIfam" id="TIGR03124">
    <property type="entry name" value="citrate_citX"/>
    <property type="match status" value="1"/>
</dbReference>
<name>A0A7H1M8Q3_9NEIS</name>
<gene>
    <name evidence="5" type="primary">citX</name>
    <name evidence="5" type="ORF">H7A79_0168</name>
</gene>
<dbReference type="GO" id="GO:0050519">
    <property type="term" value="F:holo-citrate lyase synthase activity"/>
    <property type="evidence" value="ECO:0007669"/>
    <property type="project" value="UniProtKB-EC"/>
</dbReference>
<evidence type="ECO:0000313" key="5">
    <source>
        <dbReference type="EMBL" id="QNT58018.1"/>
    </source>
</evidence>
<evidence type="ECO:0000256" key="2">
    <source>
        <dbReference type="ARBA" id="ARBA00022679"/>
    </source>
</evidence>
<evidence type="ECO:0000313" key="6">
    <source>
        <dbReference type="Proteomes" id="UP000516412"/>
    </source>
</evidence>
<organism evidence="5 6">
    <name type="scientific">Neisseria musculi</name>
    <dbReference type="NCBI Taxonomy" id="1815583"/>
    <lineage>
        <taxon>Bacteria</taxon>
        <taxon>Pseudomonadati</taxon>
        <taxon>Pseudomonadota</taxon>
        <taxon>Betaproteobacteria</taxon>
        <taxon>Neisseriales</taxon>
        <taxon>Neisseriaceae</taxon>
        <taxon>Neisseria</taxon>
    </lineage>
</organism>
<dbReference type="KEGG" id="nmus:H7A79_0168"/>
<evidence type="ECO:0000256" key="1">
    <source>
        <dbReference type="ARBA" id="ARBA00012524"/>
    </source>
</evidence>
<reference evidence="5" key="1">
    <citation type="submission" date="2024-06" db="EMBL/GenBank/DDBJ databases">
        <title>Complete Genome Sequence of mouse commensal type strain Neisseria musculi.</title>
        <authorList>
            <person name="Thapa E."/>
            <person name="Aluvathingal J."/>
            <person name="Nadendla S."/>
            <person name="Mehta A."/>
            <person name="Tettelin H."/>
            <person name="Weyand N.J."/>
        </authorList>
    </citation>
    <scope>NUCLEOTIDE SEQUENCE</scope>
    <source>
        <strain evidence="5">NW831</strain>
    </source>
</reference>
<evidence type="ECO:0000256" key="3">
    <source>
        <dbReference type="ARBA" id="ARBA00022695"/>
    </source>
</evidence>
<dbReference type="AlphaFoldDB" id="A0A7H1M8Q3"/>
<proteinExistence type="predicted"/>
<dbReference type="GO" id="GO:0051191">
    <property type="term" value="P:prosthetic group biosynthetic process"/>
    <property type="evidence" value="ECO:0007669"/>
    <property type="project" value="InterPro"/>
</dbReference>
<dbReference type="Pfam" id="PF03802">
    <property type="entry name" value="CitX"/>
    <property type="match status" value="1"/>
</dbReference>
<keyword evidence="2" id="KW-0808">Transferase</keyword>
<comment type="catalytic activity">
    <reaction evidence="4">
        <text>apo-[citrate lyase ACP] + 2'-(5''-triphospho-alpha-D-ribosyl)-3'-dephospho-CoA = holo-[citrate lyase ACP] + diphosphate</text>
        <dbReference type="Rhea" id="RHEA:16333"/>
        <dbReference type="Rhea" id="RHEA-COMP:10157"/>
        <dbReference type="Rhea" id="RHEA-COMP:10158"/>
        <dbReference type="ChEBI" id="CHEBI:29999"/>
        <dbReference type="ChEBI" id="CHEBI:33019"/>
        <dbReference type="ChEBI" id="CHEBI:61378"/>
        <dbReference type="ChEBI" id="CHEBI:82683"/>
        <dbReference type="EC" id="2.7.7.61"/>
    </reaction>
</comment>
<accession>A0A7H1M8Q3</accession>
<evidence type="ECO:0000256" key="4">
    <source>
        <dbReference type="ARBA" id="ARBA00048574"/>
    </source>
</evidence>
<keyword evidence="3" id="KW-0548">Nucleotidyltransferase</keyword>
<keyword evidence="6" id="KW-1185">Reference proteome</keyword>
<protein>
    <recommendedName>
        <fullName evidence="1">citrate lyase holo-[acyl-carrier protein] synthase</fullName>
        <ecNumber evidence="1">2.7.7.61</ecNumber>
    </recommendedName>
</protein>
<dbReference type="EC" id="2.7.7.61" evidence="1"/>
<dbReference type="RefSeq" id="WP_187000774.1">
    <property type="nucleotide sequence ID" value="NZ_CP060414.2"/>
</dbReference>
<sequence>MYSAPGFPPLIGSEVPLESVLAARDLRYAAQQALLAGRAASLVSFSVLAPGGVKRSLFLDEIFQTGYACLKQILAERHITISAEQHLDLKGGNSLLLAVDCAADVLKPLMMELEHQHPLGRLWDIDIIGGDGQPLSRSRFGLPPRACLCCGEPAKACARSRRHSLDELQTVMRDHYRRYREIVVLGGSMSAALCAEAELTPNPGWLMLTIRGRTPT</sequence>